<name>J8ZW66_EDHAE</name>
<dbReference type="VEuPathDB" id="MicrosporidiaDB:EDEG_01771"/>
<dbReference type="AlphaFoldDB" id="J8ZW66"/>
<keyword evidence="1" id="KW-0812">Transmembrane</keyword>
<sequence>MILFLNCVLKTIFFLFFNFVEFTIIKNNIVQLFLFARTYYLFSSKYHKNIKNIEYKKNFTICIPLDSKLRNDHNICKSETKLNGKKRFKNVLTKKLNNYM</sequence>
<reference evidence="2" key="1">
    <citation type="submission" date="2011-08" db="EMBL/GenBank/DDBJ databases">
        <authorList>
            <person name="Liu Z.J."/>
            <person name="Shi F.L."/>
            <person name="Lu J.Q."/>
            <person name="Li M."/>
            <person name="Wang Z.L."/>
        </authorList>
    </citation>
    <scope>NUCLEOTIDE SEQUENCE [LARGE SCALE GENOMIC DNA]</scope>
    <source>
        <strain evidence="2">USNM 41457</strain>
    </source>
</reference>
<dbReference type="InParanoid" id="J8ZW66"/>
<proteinExistence type="predicted"/>
<dbReference type="EMBL" id="AFBI03000027">
    <property type="protein sequence ID" value="EJW03933.1"/>
    <property type="molecule type" value="Genomic_DNA"/>
</dbReference>
<evidence type="ECO:0000256" key="1">
    <source>
        <dbReference type="SAM" id="Phobius"/>
    </source>
</evidence>
<keyword evidence="1" id="KW-1133">Transmembrane helix</keyword>
<evidence type="ECO:0000313" key="3">
    <source>
        <dbReference type="Proteomes" id="UP000003163"/>
    </source>
</evidence>
<organism evidence="2 3">
    <name type="scientific">Edhazardia aedis (strain USNM 41457)</name>
    <name type="common">Microsporidian parasite</name>
    <dbReference type="NCBI Taxonomy" id="1003232"/>
    <lineage>
        <taxon>Eukaryota</taxon>
        <taxon>Fungi</taxon>
        <taxon>Fungi incertae sedis</taxon>
        <taxon>Microsporidia</taxon>
        <taxon>Edhazardia</taxon>
    </lineage>
</organism>
<feature type="transmembrane region" description="Helical" evidence="1">
    <location>
        <begin position="12"/>
        <end position="36"/>
    </location>
</feature>
<reference evidence="2" key="2">
    <citation type="submission" date="2015-07" db="EMBL/GenBank/DDBJ databases">
        <title>MeaNS - Measles Nucleotide Surveillance Program.</title>
        <authorList>
            <person name="Tran T."/>
            <person name="Druce J."/>
        </authorList>
    </citation>
    <scope>NUCLEOTIDE SEQUENCE</scope>
    <source>
        <strain evidence="2">USNM 41457</strain>
    </source>
</reference>
<keyword evidence="3" id="KW-1185">Reference proteome</keyword>
<keyword evidence="1" id="KW-0472">Membrane</keyword>
<dbReference type="Proteomes" id="UP000003163">
    <property type="component" value="Unassembled WGS sequence"/>
</dbReference>
<dbReference type="HOGENOM" id="CLU_2306049_0_0_1"/>
<accession>J8ZW66</accession>
<gene>
    <name evidence="2" type="ORF">EDEG_01771</name>
</gene>
<evidence type="ECO:0000313" key="2">
    <source>
        <dbReference type="EMBL" id="EJW03933.1"/>
    </source>
</evidence>
<protein>
    <submittedName>
        <fullName evidence="2">Uncharacterized protein</fullName>
    </submittedName>
</protein>
<comment type="caution">
    <text evidence="2">The sequence shown here is derived from an EMBL/GenBank/DDBJ whole genome shotgun (WGS) entry which is preliminary data.</text>
</comment>